<dbReference type="EMBL" id="CAMXCT010001399">
    <property type="protein sequence ID" value="CAI3989717.1"/>
    <property type="molecule type" value="Genomic_DNA"/>
</dbReference>
<feature type="compositionally biased region" description="Polar residues" evidence="1">
    <location>
        <begin position="162"/>
        <end position="183"/>
    </location>
</feature>
<organism evidence="2">
    <name type="scientific">Cladocopium goreaui</name>
    <dbReference type="NCBI Taxonomy" id="2562237"/>
    <lineage>
        <taxon>Eukaryota</taxon>
        <taxon>Sar</taxon>
        <taxon>Alveolata</taxon>
        <taxon>Dinophyceae</taxon>
        <taxon>Suessiales</taxon>
        <taxon>Symbiodiniaceae</taxon>
        <taxon>Cladocopium</taxon>
    </lineage>
</organism>
<feature type="compositionally biased region" description="Polar residues" evidence="1">
    <location>
        <begin position="222"/>
        <end position="232"/>
    </location>
</feature>
<name>A0A9P1CCK7_9DINO</name>
<dbReference type="EMBL" id="CAMXCT020001399">
    <property type="protein sequence ID" value="CAL1143092.1"/>
    <property type="molecule type" value="Genomic_DNA"/>
</dbReference>
<evidence type="ECO:0000313" key="2">
    <source>
        <dbReference type="EMBL" id="CAI3989717.1"/>
    </source>
</evidence>
<accession>A0A9P1CCK7</accession>
<feature type="compositionally biased region" description="Low complexity" evidence="1">
    <location>
        <begin position="141"/>
        <end position="151"/>
    </location>
</feature>
<sequence>MGCGATKPKVTGDPGKAADAARERSASPSKGGLRKSKTAWEDDHLCPADELGKVFTIQQAFPAIDMIGNRHSDIPDEVSCSVCCRHLLLEGQELEFYACRRCWSEGRIYTLCPMCVAAQEMKVASEKLTPLSAAKQRRRSSTMTNLSSSVSPHRGKRHSLDRTSNPLAEIPRSNSMRSDNTAVTDEPQEEHGKPMPMPLEQQRRRRSSGRSSPARRKRRSSMPETSSKTSNAFRRRSDGDMSASTGLTSDELPERLTGEWTANIEEGKKNSRNESRHLKFALNGCILGSHEEGNLSGRLDMPNVQWMEEYPWGTMHFTGRVNLKEMKITGSFQASDGGKGKMSLETKIEDW</sequence>
<evidence type="ECO:0000313" key="3">
    <source>
        <dbReference type="EMBL" id="CAL4777029.1"/>
    </source>
</evidence>
<feature type="compositionally biased region" description="Basic residues" evidence="1">
    <location>
        <begin position="203"/>
        <end position="220"/>
    </location>
</feature>
<gene>
    <name evidence="2" type="ORF">C1SCF055_LOCUS16769</name>
</gene>
<reference evidence="3 4" key="2">
    <citation type="submission" date="2024-05" db="EMBL/GenBank/DDBJ databases">
        <authorList>
            <person name="Chen Y."/>
            <person name="Shah S."/>
            <person name="Dougan E. K."/>
            <person name="Thang M."/>
            <person name="Chan C."/>
        </authorList>
    </citation>
    <scope>NUCLEOTIDE SEQUENCE [LARGE SCALE GENOMIC DNA]</scope>
</reference>
<comment type="caution">
    <text evidence="2">The sequence shown here is derived from an EMBL/GenBank/DDBJ whole genome shotgun (WGS) entry which is preliminary data.</text>
</comment>
<dbReference type="EMBL" id="CAMXCT030001399">
    <property type="protein sequence ID" value="CAL4777029.1"/>
    <property type="molecule type" value="Genomic_DNA"/>
</dbReference>
<proteinExistence type="predicted"/>
<evidence type="ECO:0000256" key="1">
    <source>
        <dbReference type="SAM" id="MobiDB-lite"/>
    </source>
</evidence>
<reference evidence="2" key="1">
    <citation type="submission" date="2022-10" db="EMBL/GenBank/DDBJ databases">
        <authorList>
            <person name="Chen Y."/>
            <person name="Dougan E. K."/>
            <person name="Chan C."/>
            <person name="Rhodes N."/>
            <person name="Thang M."/>
        </authorList>
    </citation>
    <scope>NUCLEOTIDE SEQUENCE</scope>
</reference>
<dbReference type="OrthoDB" id="421619at2759"/>
<dbReference type="AlphaFoldDB" id="A0A9P1CCK7"/>
<keyword evidence="4" id="KW-1185">Reference proteome</keyword>
<dbReference type="Proteomes" id="UP001152797">
    <property type="component" value="Unassembled WGS sequence"/>
</dbReference>
<feature type="region of interest" description="Disordered" evidence="1">
    <location>
        <begin position="129"/>
        <end position="259"/>
    </location>
</feature>
<evidence type="ECO:0000313" key="4">
    <source>
        <dbReference type="Proteomes" id="UP001152797"/>
    </source>
</evidence>
<feature type="region of interest" description="Disordered" evidence="1">
    <location>
        <begin position="1"/>
        <end position="37"/>
    </location>
</feature>
<protein>
    <submittedName>
        <fullName evidence="2">Uncharacterized protein</fullName>
    </submittedName>
</protein>